<protein>
    <submittedName>
        <fullName evidence="2">Uncharacterized protein</fullName>
    </submittedName>
</protein>
<reference evidence="2" key="1">
    <citation type="journal article" date="2020" name="Stud. Mycol.">
        <title>101 Dothideomycetes genomes: a test case for predicting lifestyles and emergence of pathogens.</title>
        <authorList>
            <person name="Haridas S."/>
            <person name="Albert R."/>
            <person name="Binder M."/>
            <person name="Bloem J."/>
            <person name="Labutti K."/>
            <person name="Salamov A."/>
            <person name="Andreopoulos B."/>
            <person name="Baker S."/>
            <person name="Barry K."/>
            <person name="Bills G."/>
            <person name="Bluhm B."/>
            <person name="Cannon C."/>
            <person name="Castanera R."/>
            <person name="Culley D."/>
            <person name="Daum C."/>
            <person name="Ezra D."/>
            <person name="Gonzalez J."/>
            <person name="Henrissat B."/>
            <person name="Kuo A."/>
            <person name="Liang C."/>
            <person name="Lipzen A."/>
            <person name="Lutzoni F."/>
            <person name="Magnuson J."/>
            <person name="Mondo S."/>
            <person name="Nolan M."/>
            <person name="Ohm R."/>
            <person name="Pangilinan J."/>
            <person name="Park H.-J."/>
            <person name="Ramirez L."/>
            <person name="Alfaro M."/>
            <person name="Sun H."/>
            <person name="Tritt A."/>
            <person name="Yoshinaga Y."/>
            <person name="Zwiers L.-H."/>
            <person name="Turgeon B."/>
            <person name="Goodwin S."/>
            <person name="Spatafora J."/>
            <person name="Crous P."/>
            <person name="Grigoriev I."/>
        </authorList>
    </citation>
    <scope>NUCLEOTIDE SEQUENCE</scope>
    <source>
        <strain evidence="2">CBS 123094</strain>
    </source>
</reference>
<feature type="region of interest" description="Disordered" evidence="1">
    <location>
        <begin position="1"/>
        <end position="181"/>
    </location>
</feature>
<dbReference type="Proteomes" id="UP000799779">
    <property type="component" value="Unassembled WGS sequence"/>
</dbReference>
<feature type="compositionally biased region" description="Polar residues" evidence="1">
    <location>
        <begin position="138"/>
        <end position="149"/>
    </location>
</feature>
<feature type="compositionally biased region" description="Polar residues" evidence="1">
    <location>
        <begin position="35"/>
        <end position="45"/>
    </location>
</feature>
<feature type="compositionally biased region" description="Basic and acidic residues" evidence="1">
    <location>
        <begin position="99"/>
        <end position="112"/>
    </location>
</feature>
<proteinExistence type="predicted"/>
<organism evidence="2 3">
    <name type="scientific">Amniculicola lignicola CBS 123094</name>
    <dbReference type="NCBI Taxonomy" id="1392246"/>
    <lineage>
        <taxon>Eukaryota</taxon>
        <taxon>Fungi</taxon>
        <taxon>Dikarya</taxon>
        <taxon>Ascomycota</taxon>
        <taxon>Pezizomycotina</taxon>
        <taxon>Dothideomycetes</taxon>
        <taxon>Pleosporomycetidae</taxon>
        <taxon>Pleosporales</taxon>
        <taxon>Amniculicolaceae</taxon>
        <taxon>Amniculicola</taxon>
    </lineage>
</organism>
<sequence>MDGEEASLTLSFLKGGIEAPPTTSIPDSEVLPAQSPYTASKQAPSSKLEGPKKTPSFNAETETSRSAERTRTRRAIRAASPYPFTTDGRRKSRSRRKGGRDSDVDLRAENRGKGGGKLDANRGTEFEHHNTDIRTSEEQQNQDSDANSPSDEEEQNEAEQNEESGDEDVIATPTPSHADSITGNIQLQLPFLPLLRSSTHRPAQSQTHALFRAQTQSRAGQESNEANQGRNATTDGRQPSFIAGPNARYGDIEEFLGKCPSCGNTHVYYEVKMRRRVRVKSWVRRVWGRFVDGVLVDMWDRRGKGRRARRVG</sequence>
<evidence type="ECO:0000313" key="2">
    <source>
        <dbReference type="EMBL" id="KAF2004119.1"/>
    </source>
</evidence>
<evidence type="ECO:0000256" key="1">
    <source>
        <dbReference type="SAM" id="MobiDB-lite"/>
    </source>
</evidence>
<feature type="region of interest" description="Disordered" evidence="1">
    <location>
        <begin position="213"/>
        <end position="244"/>
    </location>
</feature>
<keyword evidence="3" id="KW-1185">Reference proteome</keyword>
<gene>
    <name evidence="2" type="ORF">P154DRAFT_572570</name>
</gene>
<dbReference type="EMBL" id="ML977569">
    <property type="protein sequence ID" value="KAF2004119.1"/>
    <property type="molecule type" value="Genomic_DNA"/>
</dbReference>
<name>A0A6A5WTN1_9PLEO</name>
<feature type="compositionally biased region" description="Polar residues" evidence="1">
    <location>
        <begin position="213"/>
        <end position="237"/>
    </location>
</feature>
<dbReference type="AlphaFoldDB" id="A0A6A5WTN1"/>
<feature type="compositionally biased region" description="Acidic residues" evidence="1">
    <location>
        <begin position="150"/>
        <end position="169"/>
    </location>
</feature>
<evidence type="ECO:0000313" key="3">
    <source>
        <dbReference type="Proteomes" id="UP000799779"/>
    </source>
</evidence>
<accession>A0A6A5WTN1</accession>
<feature type="compositionally biased region" description="Basic and acidic residues" evidence="1">
    <location>
        <begin position="119"/>
        <end position="137"/>
    </location>
</feature>